<comment type="caution">
    <text evidence="1">The sequence shown here is derived from an EMBL/GenBank/DDBJ whole genome shotgun (WGS) entry which is preliminary data.</text>
</comment>
<dbReference type="EMBL" id="JABEVY010000398">
    <property type="protein sequence ID" value="KAF5234015.1"/>
    <property type="molecule type" value="Genomic_DNA"/>
</dbReference>
<accession>A0A8H4YUD4</accession>
<reference evidence="1 2" key="1">
    <citation type="journal article" date="2020" name="BMC Genomics">
        <title>Correction to: Identification and distribution of gene clusters required for synthesis of sphingolipid metabolism inhibitors in diverse species of the filamentous fungus Fusarium.</title>
        <authorList>
            <person name="Kim H.S."/>
            <person name="Lohmar J.M."/>
            <person name="Busman M."/>
            <person name="Brown D.W."/>
            <person name="Naumann T.A."/>
            <person name="Divon H.H."/>
            <person name="Lysoe E."/>
            <person name="Uhlig S."/>
            <person name="Proctor R.H."/>
        </authorList>
    </citation>
    <scope>NUCLEOTIDE SEQUENCE [LARGE SCALE GENOMIC DNA]</scope>
    <source>
        <strain evidence="1 2">NRRL 25214</strain>
    </source>
</reference>
<protein>
    <submittedName>
        <fullName evidence="1">Uncharacterized protein</fullName>
    </submittedName>
</protein>
<gene>
    <name evidence="1" type="ORF">FANTH_12346</name>
</gene>
<dbReference type="Proteomes" id="UP000573603">
    <property type="component" value="Unassembled WGS sequence"/>
</dbReference>
<dbReference type="AlphaFoldDB" id="A0A8H4YUD4"/>
<evidence type="ECO:0000313" key="2">
    <source>
        <dbReference type="Proteomes" id="UP000573603"/>
    </source>
</evidence>
<keyword evidence="2" id="KW-1185">Reference proteome</keyword>
<sequence>MKEESQSLDETCDKLGVGISELERLRKKFSTVKIELVDATTSDYLFKEACRKSDSQDQLEKELEKTQKDLVRRLNEKARGVRQLVVYNRMIDEAIADRCDFLAGSFTLGEFIDVCGMLAGGEAYEQAPWIRKRPELEQTDRKTLVISLSCASYIITYFDSKDSDSTQKDIQIGDVWWDGDGLGRRLDGDELS</sequence>
<organism evidence="1 2">
    <name type="scientific">Fusarium anthophilum</name>
    <dbReference type="NCBI Taxonomy" id="48485"/>
    <lineage>
        <taxon>Eukaryota</taxon>
        <taxon>Fungi</taxon>
        <taxon>Dikarya</taxon>
        <taxon>Ascomycota</taxon>
        <taxon>Pezizomycotina</taxon>
        <taxon>Sordariomycetes</taxon>
        <taxon>Hypocreomycetidae</taxon>
        <taxon>Hypocreales</taxon>
        <taxon>Nectriaceae</taxon>
        <taxon>Fusarium</taxon>
        <taxon>Fusarium fujikuroi species complex</taxon>
    </lineage>
</organism>
<proteinExistence type="predicted"/>
<evidence type="ECO:0000313" key="1">
    <source>
        <dbReference type="EMBL" id="KAF5234015.1"/>
    </source>
</evidence>
<name>A0A8H4YUD4_9HYPO</name>